<sequence>MCSRTPAAFAGAGAGLSSAGMLHYYKFRQELAGPVPGRDVYVKRGAGKGWPEECPPIRAANAFGFDLLANFDVTFVRTRAGWRVEDDVV</sequence>
<reference evidence="1" key="1">
    <citation type="submission" date="2020-02" db="EMBL/GenBank/DDBJ databases">
        <authorList>
            <person name="Meier V. D."/>
        </authorList>
    </citation>
    <scope>NUCLEOTIDE SEQUENCE</scope>
    <source>
        <strain evidence="1">AVDCRST_MAG64</strain>
    </source>
</reference>
<dbReference type="AlphaFoldDB" id="A0A6J4Q029"/>
<proteinExistence type="predicted"/>
<name>A0A6J4Q029_9BACT</name>
<dbReference type="EMBL" id="CADCUQ010000768">
    <property type="protein sequence ID" value="CAA9428596.1"/>
    <property type="molecule type" value="Genomic_DNA"/>
</dbReference>
<accession>A0A6J4Q029</accession>
<gene>
    <name evidence="1" type="ORF">AVDCRST_MAG64-3328</name>
</gene>
<feature type="non-terminal residue" evidence="1">
    <location>
        <position position="89"/>
    </location>
</feature>
<organism evidence="1">
    <name type="scientific">uncultured Phycisphaerae bacterium</name>
    <dbReference type="NCBI Taxonomy" id="904963"/>
    <lineage>
        <taxon>Bacteria</taxon>
        <taxon>Pseudomonadati</taxon>
        <taxon>Planctomycetota</taxon>
        <taxon>Phycisphaerae</taxon>
        <taxon>environmental samples</taxon>
    </lineage>
</organism>
<protein>
    <submittedName>
        <fullName evidence="1">Uncharacterized protein</fullName>
    </submittedName>
</protein>
<evidence type="ECO:0000313" key="1">
    <source>
        <dbReference type="EMBL" id="CAA9428596.1"/>
    </source>
</evidence>